<name>A0A937FD88_9CLOT</name>
<reference evidence="2" key="1">
    <citation type="submission" date="2021-01" db="EMBL/GenBank/DDBJ databases">
        <title>Genome public.</title>
        <authorList>
            <person name="Liu C."/>
            <person name="Sun Q."/>
        </authorList>
    </citation>
    <scope>NUCLEOTIDE SEQUENCE</scope>
    <source>
        <strain evidence="2">YIM B02565</strain>
    </source>
</reference>
<gene>
    <name evidence="2" type="ORF">JK634_07880</name>
</gene>
<evidence type="ECO:0000313" key="3">
    <source>
        <dbReference type="Proteomes" id="UP000623681"/>
    </source>
</evidence>
<proteinExistence type="predicted"/>
<sequence length="173" mass="21468">MQAEKLIENNENVYELDSENIYFPKTINQYPDFTQMPFIPNPYFMARTHYDEEFFQDPDAAIEEPNTESEEFRHKKSKEQHCEEHEKEHHEEDHNPEKFNYEIYAFEYESHPYQQSLENQNLNPMYNYNPYTNQNYMPYATQNHMPCNTQNNMPYNYQYPMYKFDPFFRFFIY</sequence>
<protein>
    <submittedName>
        <fullName evidence="2">Uncharacterized protein</fullName>
    </submittedName>
</protein>
<feature type="compositionally biased region" description="Basic and acidic residues" evidence="1">
    <location>
        <begin position="79"/>
        <end position="94"/>
    </location>
</feature>
<organism evidence="2 3">
    <name type="scientific">Clostridium paridis</name>
    <dbReference type="NCBI Taxonomy" id="2803863"/>
    <lineage>
        <taxon>Bacteria</taxon>
        <taxon>Bacillati</taxon>
        <taxon>Bacillota</taxon>
        <taxon>Clostridia</taxon>
        <taxon>Eubacteriales</taxon>
        <taxon>Clostridiaceae</taxon>
        <taxon>Clostridium</taxon>
    </lineage>
</organism>
<dbReference type="Proteomes" id="UP000623681">
    <property type="component" value="Unassembled WGS sequence"/>
</dbReference>
<accession>A0A937FD88</accession>
<evidence type="ECO:0000256" key="1">
    <source>
        <dbReference type="SAM" id="MobiDB-lite"/>
    </source>
</evidence>
<feature type="region of interest" description="Disordered" evidence="1">
    <location>
        <begin position="64"/>
        <end position="94"/>
    </location>
</feature>
<dbReference type="RefSeq" id="WP_202767106.1">
    <property type="nucleotide sequence ID" value="NZ_JAESWA010000022.1"/>
</dbReference>
<dbReference type="AlphaFoldDB" id="A0A937FD88"/>
<keyword evidence="3" id="KW-1185">Reference proteome</keyword>
<evidence type="ECO:0000313" key="2">
    <source>
        <dbReference type="EMBL" id="MBL4931719.1"/>
    </source>
</evidence>
<comment type="caution">
    <text evidence="2">The sequence shown here is derived from an EMBL/GenBank/DDBJ whole genome shotgun (WGS) entry which is preliminary data.</text>
</comment>
<dbReference type="EMBL" id="JAESWA010000022">
    <property type="protein sequence ID" value="MBL4931719.1"/>
    <property type="molecule type" value="Genomic_DNA"/>
</dbReference>